<reference evidence="3" key="1">
    <citation type="submission" date="2018-12" db="EMBL/GenBank/DDBJ databases">
        <title>Complete genome sequence of Roseovarius sp. MME-070.</title>
        <authorList>
            <person name="Nam Y.-D."/>
            <person name="Kang J."/>
            <person name="Chung W.-H."/>
            <person name="Park Y.S."/>
        </authorList>
    </citation>
    <scope>NUCLEOTIDE SEQUENCE [LARGE SCALE GENOMIC DNA]</scope>
    <source>
        <strain evidence="3">MME-070</strain>
    </source>
</reference>
<feature type="domain" description="DUF4329" evidence="1">
    <location>
        <begin position="79"/>
        <end position="184"/>
    </location>
</feature>
<proteinExistence type="predicted"/>
<evidence type="ECO:0000259" key="1">
    <source>
        <dbReference type="Pfam" id="PF14220"/>
    </source>
</evidence>
<keyword evidence="3" id="KW-1185">Reference proteome</keyword>
<dbReference type="Proteomes" id="UP000428330">
    <property type="component" value="Chromosome"/>
</dbReference>
<accession>A0A6I6J1Q8</accession>
<gene>
    <name evidence="2" type="ORF">EI983_10560</name>
</gene>
<dbReference type="EMBL" id="CP034348">
    <property type="protein sequence ID" value="QGX98688.1"/>
    <property type="molecule type" value="Genomic_DNA"/>
</dbReference>
<dbReference type="InterPro" id="IPR025479">
    <property type="entry name" value="DUF4329"/>
</dbReference>
<evidence type="ECO:0000313" key="2">
    <source>
        <dbReference type="EMBL" id="QGX98688.1"/>
    </source>
</evidence>
<dbReference type="AlphaFoldDB" id="A0A6I6J1Q8"/>
<organism evidence="2 3">
    <name type="scientific">Roseovarius faecimaris</name>
    <dbReference type="NCBI Taxonomy" id="2494550"/>
    <lineage>
        <taxon>Bacteria</taxon>
        <taxon>Pseudomonadati</taxon>
        <taxon>Pseudomonadota</taxon>
        <taxon>Alphaproteobacteria</taxon>
        <taxon>Rhodobacterales</taxon>
        <taxon>Roseobacteraceae</taxon>
        <taxon>Roseovarius</taxon>
    </lineage>
</organism>
<name>A0A6I6J1Q8_9RHOB</name>
<evidence type="ECO:0000313" key="3">
    <source>
        <dbReference type="Proteomes" id="UP000428330"/>
    </source>
</evidence>
<sequence>MRSSASPPKPWPKRFSRCSEGGTANITRRVRDFTHLAAPQGGPMIRQLTALAILAALGACGDVEVSSAPIEGPRTKDADAFAIAYLDLMQARSFRRGVEYCGLFGRDAEGYVIATAPLVGRLSSCHTPDFPDGFNAFATYHSHSTYDIEADSEVPSSNDVIADQIDGVIGYISTPGGRVWRNEDGVATLVCGPGCITADPNFVPETFGPIRTRYTIIDLREREAS</sequence>
<protein>
    <submittedName>
        <fullName evidence="2">DUF4329 domain-containing protein</fullName>
    </submittedName>
</protein>
<dbReference type="Pfam" id="PF14220">
    <property type="entry name" value="DUF4329"/>
    <property type="match status" value="1"/>
</dbReference>
<dbReference type="KEGG" id="rom:EI983_10560"/>